<dbReference type="Pfam" id="PF13276">
    <property type="entry name" value="HTH_21"/>
    <property type="match status" value="1"/>
</dbReference>
<dbReference type="Gene3D" id="3.30.420.10">
    <property type="entry name" value="Ribonuclease H-like superfamily/Ribonuclease H"/>
    <property type="match status" value="1"/>
</dbReference>
<dbReference type="PANTHER" id="PTHR47515">
    <property type="entry name" value="LOW CALCIUM RESPONSE LOCUS PROTEIN T"/>
    <property type="match status" value="1"/>
</dbReference>
<dbReference type="SUPFAM" id="SSF46689">
    <property type="entry name" value="Homeodomain-like"/>
    <property type="match status" value="1"/>
</dbReference>
<evidence type="ECO:0000259" key="1">
    <source>
        <dbReference type="PROSITE" id="PS50994"/>
    </source>
</evidence>
<dbReference type="NCBIfam" id="NF033516">
    <property type="entry name" value="transpos_IS3"/>
    <property type="match status" value="1"/>
</dbReference>
<dbReference type="EMBL" id="CP047294">
    <property type="protein sequence ID" value="QUS37426.1"/>
    <property type="molecule type" value="Genomic_DNA"/>
</dbReference>
<dbReference type="PANTHER" id="PTHR47515:SF1">
    <property type="entry name" value="BLR2054 PROTEIN"/>
    <property type="match status" value="1"/>
</dbReference>
<dbReference type="KEGG" id="fap:GR316_13695"/>
<dbReference type="InterPro" id="IPR001584">
    <property type="entry name" value="Integrase_cat-core"/>
</dbReference>
<dbReference type="InterPro" id="IPR036397">
    <property type="entry name" value="RNaseH_sf"/>
</dbReference>
<gene>
    <name evidence="2" type="ORF">GR316_08745</name>
    <name evidence="3" type="ORF">GR316_13695</name>
</gene>
<dbReference type="GO" id="GO:0003677">
    <property type="term" value="F:DNA binding"/>
    <property type="evidence" value="ECO:0007669"/>
    <property type="project" value="InterPro"/>
</dbReference>
<feature type="domain" description="Integrase catalytic" evidence="1">
    <location>
        <begin position="198"/>
        <end position="359"/>
    </location>
</feature>
<dbReference type="InterPro" id="IPR009057">
    <property type="entry name" value="Homeodomain-like_sf"/>
</dbReference>
<dbReference type="GO" id="GO:0006313">
    <property type="term" value="P:DNA transposition"/>
    <property type="evidence" value="ECO:0007669"/>
    <property type="project" value="InterPro"/>
</dbReference>
<accession>A0A8J8MVE5</accession>
<geneLocation type="plasmid" evidence="3 4">
    <name>unnamed5</name>
</geneLocation>
<dbReference type="Proteomes" id="UP000679284">
    <property type="component" value="Chromosome"/>
</dbReference>
<proteinExistence type="predicted"/>
<dbReference type="SUPFAM" id="SSF53098">
    <property type="entry name" value="Ribonuclease H-like"/>
    <property type="match status" value="1"/>
</dbReference>
<name>A0A8J8MVE5_9RHOB</name>
<evidence type="ECO:0000313" key="2">
    <source>
        <dbReference type="EMBL" id="QUS36348.1"/>
    </source>
</evidence>
<keyword evidence="3" id="KW-0614">Plasmid</keyword>
<dbReference type="EMBL" id="CP047289">
    <property type="protein sequence ID" value="QUS36348.1"/>
    <property type="molecule type" value="Genomic_DNA"/>
</dbReference>
<dbReference type="InterPro" id="IPR002514">
    <property type="entry name" value="Transposase_8"/>
</dbReference>
<dbReference type="InterPro" id="IPR012337">
    <property type="entry name" value="RNaseH-like_sf"/>
</dbReference>
<organism evidence="3 4">
    <name type="scientific">Falsirhodobacter algicola</name>
    <dbReference type="NCBI Taxonomy" id="2692330"/>
    <lineage>
        <taxon>Bacteria</taxon>
        <taxon>Pseudomonadati</taxon>
        <taxon>Pseudomonadota</taxon>
        <taxon>Alphaproteobacteria</taxon>
        <taxon>Rhodobacterales</taxon>
        <taxon>Paracoccaceae</taxon>
        <taxon>Falsirhodobacter</taxon>
    </lineage>
</organism>
<reference evidence="3" key="1">
    <citation type="submission" date="2020-01" db="EMBL/GenBank/DDBJ databases">
        <authorList>
            <person name="Yang Y."/>
            <person name="Kwon Y.M."/>
        </authorList>
    </citation>
    <scope>NUCLEOTIDE SEQUENCE</scope>
    <source>
        <strain evidence="3">PG104</strain>
        <plasmid evidence="3">unnamed5</plasmid>
    </source>
</reference>
<dbReference type="Pfam" id="PF13683">
    <property type="entry name" value="rve_3"/>
    <property type="match status" value="1"/>
</dbReference>
<dbReference type="AlphaFoldDB" id="A0A8J8MVE5"/>
<dbReference type="InterPro" id="IPR025948">
    <property type="entry name" value="HTH-like_dom"/>
</dbReference>
<keyword evidence="4" id="KW-1185">Reference proteome</keyword>
<dbReference type="Pfam" id="PF01527">
    <property type="entry name" value="HTH_Tnp_1"/>
    <property type="match status" value="1"/>
</dbReference>
<dbReference type="PROSITE" id="PS50994">
    <property type="entry name" value="INTEGRASE"/>
    <property type="match status" value="1"/>
</dbReference>
<protein>
    <submittedName>
        <fullName evidence="3">IS3 family transposase</fullName>
    </submittedName>
</protein>
<dbReference type="GO" id="GO:0004803">
    <property type="term" value="F:transposase activity"/>
    <property type="evidence" value="ECO:0007669"/>
    <property type="project" value="InterPro"/>
</dbReference>
<dbReference type="RefSeq" id="WP_211783569.1">
    <property type="nucleotide sequence ID" value="NZ_CP047289.1"/>
</dbReference>
<dbReference type="KEGG" id="fap:GR316_08745"/>
<sequence>MRKSRFTEAQIIGMIKEQEAGMPTAEVCRRHGLSTATFYKLKAKYGGMEVSEAARLKALEDENAKLKRLLADTMLDNVVLKDLPGKELTTLTKRRDAALRVMRDHDISQRRACRLVGVDPKTVRRERPPDSADIRQEMQEIAGKRRRFGYRRIGVLLERKGMIMNHKKLYRIYREEGLSVKRRRGLKRARGTRTPMPVAAWPNARWSLDFVSDSFGASRKFRILAVIDDCTRECLCLVADTSLSGARVARELSSLIRIYGKPGCIVSDNGTEFTSRAILKWADENEVPWHYIDPGKPQQNAFVESFNGSLRDELLNEEIFDSLDDARRKLALWRYDYNTIRPHSSLANQTPQQARRTLEQFEGFAPGALAKDDQAEYRNPNCRLSL</sequence>
<dbReference type="Proteomes" id="UP000679284">
    <property type="component" value="Plasmid unnamed5"/>
</dbReference>
<dbReference type="InterPro" id="IPR048020">
    <property type="entry name" value="Transpos_IS3"/>
</dbReference>
<evidence type="ECO:0000313" key="4">
    <source>
        <dbReference type="Proteomes" id="UP000679284"/>
    </source>
</evidence>
<dbReference type="GO" id="GO:0015074">
    <property type="term" value="P:DNA integration"/>
    <property type="evidence" value="ECO:0007669"/>
    <property type="project" value="InterPro"/>
</dbReference>
<evidence type="ECO:0000313" key="3">
    <source>
        <dbReference type="EMBL" id="QUS37426.1"/>
    </source>
</evidence>